<feature type="compositionally biased region" description="Low complexity" evidence="2">
    <location>
        <begin position="201"/>
        <end position="214"/>
    </location>
</feature>
<evidence type="ECO:0000256" key="2">
    <source>
        <dbReference type="SAM" id="MobiDB-lite"/>
    </source>
</evidence>
<feature type="region of interest" description="Disordered" evidence="2">
    <location>
        <begin position="335"/>
        <end position="413"/>
    </location>
</feature>
<feature type="compositionally biased region" description="Polar residues" evidence="2">
    <location>
        <begin position="177"/>
        <end position="186"/>
    </location>
</feature>
<feature type="compositionally biased region" description="Basic and acidic residues" evidence="2">
    <location>
        <begin position="74"/>
        <end position="83"/>
    </location>
</feature>
<proteinExistence type="predicted"/>
<keyword evidence="1" id="KW-0175">Coiled coil</keyword>
<feature type="coiled-coil region" evidence="1">
    <location>
        <begin position="451"/>
        <end position="511"/>
    </location>
</feature>
<feature type="region of interest" description="Disordered" evidence="2">
    <location>
        <begin position="1"/>
        <end position="282"/>
    </location>
</feature>
<feature type="compositionally biased region" description="Low complexity" evidence="2">
    <location>
        <begin position="231"/>
        <end position="245"/>
    </location>
</feature>
<protein>
    <submittedName>
        <fullName evidence="3">Uncharacterized protein</fullName>
    </submittedName>
</protein>
<reference evidence="3 4" key="1">
    <citation type="submission" date="2016-07" db="EMBL/GenBank/DDBJ databases">
        <title>Pervasive Adenine N6-methylation of Active Genes in Fungi.</title>
        <authorList>
            <consortium name="DOE Joint Genome Institute"/>
            <person name="Mondo S.J."/>
            <person name="Dannebaum R.O."/>
            <person name="Kuo R.C."/>
            <person name="Labutti K."/>
            <person name="Haridas S."/>
            <person name="Kuo A."/>
            <person name="Salamov A."/>
            <person name="Ahrendt S.R."/>
            <person name="Lipzen A."/>
            <person name="Sullivan W."/>
            <person name="Andreopoulos W.B."/>
            <person name="Clum A."/>
            <person name="Lindquist E."/>
            <person name="Daum C."/>
            <person name="Ramamoorthy G.K."/>
            <person name="Gryganskyi A."/>
            <person name="Culley D."/>
            <person name="Magnuson J.K."/>
            <person name="James T.Y."/>
            <person name="O'Malley M.A."/>
            <person name="Stajich J.E."/>
            <person name="Spatafora J.W."/>
            <person name="Visel A."/>
            <person name="Grigoriev I.V."/>
        </authorList>
    </citation>
    <scope>NUCLEOTIDE SEQUENCE [LARGE SCALE GENOMIC DNA]</scope>
    <source>
        <strain evidence="3 4">62-1032</strain>
    </source>
</reference>
<name>A0A1Y2EGB8_9BASI</name>
<dbReference type="InParanoid" id="A0A1Y2EGB8"/>
<accession>A0A1Y2EGB8</accession>
<feature type="compositionally biased region" description="Low complexity" evidence="2">
    <location>
        <begin position="110"/>
        <end position="125"/>
    </location>
</feature>
<dbReference type="AlphaFoldDB" id="A0A1Y2EGB8"/>
<feature type="compositionally biased region" description="Basic and acidic residues" evidence="2">
    <location>
        <begin position="126"/>
        <end position="135"/>
    </location>
</feature>
<feature type="compositionally biased region" description="Acidic residues" evidence="2">
    <location>
        <begin position="136"/>
        <end position="164"/>
    </location>
</feature>
<feature type="compositionally biased region" description="Low complexity" evidence="2">
    <location>
        <begin position="372"/>
        <end position="385"/>
    </location>
</feature>
<dbReference type="Proteomes" id="UP000193467">
    <property type="component" value="Unassembled WGS sequence"/>
</dbReference>
<dbReference type="OrthoDB" id="2535376at2759"/>
<organism evidence="3 4">
    <name type="scientific">Leucosporidium creatinivorum</name>
    <dbReference type="NCBI Taxonomy" id="106004"/>
    <lineage>
        <taxon>Eukaryota</taxon>
        <taxon>Fungi</taxon>
        <taxon>Dikarya</taxon>
        <taxon>Basidiomycota</taxon>
        <taxon>Pucciniomycotina</taxon>
        <taxon>Microbotryomycetes</taxon>
        <taxon>Leucosporidiales</taxon>
        <taxon>Leucosporidium</taxon>
    </lineage>
</organism>
<dbReference type="EMBL" id="MCGR01000055">
    <property type="protein sequence ID" value="ORY70620.1"/>
    <property type="molecule type" value="Genomic_DNA"/>
</dbReference>
<evidence type="ECO:0000313" key="3">
    <source>
        <dbReference type="EMBL" id="ORY70620.1"/>
    </source>
</evidence>
<evidence type="ECO:0000256" key="1">
    <source>
        <dbReference type="SAM" id="Coils"/>
    </source>
</evidence>
<gene>
    <name evidence="3" type="ORF">BCR35DRAFT_307917</name>
</gene>
<keyword evidence="4" id="KW-1185">Reference proteome</keyword>
<feature type="compositionally biased region" description="Polar residues" evidence="2">
    <location>
        <begin position="356"/>
        <end position="371"/>
    </location>
</feature>
<feature type="compositionally biased region" description="Low complexity" evidence="2">
    <location>
        <begin position="263"/>
        <end position="281"/>
    </location>
</feature>
<sequence>MEEEELDPAFLDMPSPSMLSGGFGNELEELELGSGFGSALSDDLGAGFGNPISSSHSDDEHYGHPSTPPSRSRHGSDDALGHDDDGEVAGLTPRRRAAGSGAPSPNSNRLSLAFELASASSPGRSSSRDLLRELGIEEEGASGDEEERYDDEEEEEDLEAEGELEMAGRRAPRRPSESAQLGQQLQDAFAGAGSATPRRIASTSSATYQASTPSVDTPDDEAAQEARDASLSESTSALESSLETTGTFLSHLRQHTTADIDPHAVPSSSSTSPVDPSIPVDYTDRQPVLESLASSVIKSMYDLAKQREGQVRELVEMERIFARNEVGWQAALAQLEELPRDEEDEQSAEAGVDIPQENSLQQPNPSLASTQSLSPSPHSDDLPLPNGDPPSHSIPSSEPTIRPPPPTTASPALAELSSLRDVTSSLVSALSAMNEVSQVTQAATGDAGRKIRALRGQLVATKEDLQGLEKSEEFVVEFEAREERRARIGGRSRAEEVREEMKEAERALEEGWIRAQGLLTVSA</sequence>
<evidence type="ECO:0000313" key="4">
    <source>
        <dbReference type="Proteomes" id="UP000193467"/>
    </source>
</evidence>
<comment type="caution">
    <text evidence="3">The sequence shown here is derived from an EMBL/GenBank/DDBJ whole genome shotgun (WGS) entry which is preliminary data.</text>
</comment>